<dbReference type="AlphaFoldDB" id="A0A2U2N1C1"/>
<dbReference type="Pfam" id="PF03237">
    <property type="entry name" value="Terminase_6N"/>
    <property type="match status" value="1"/>
</dbReference>
<dbReference type="InterPro" id="IPR012036">
    <property type="entry name" value="Phage_Mu_Gp28"/>
</dbReference>
<reference evidence="1 2" key="1">
    <citation type="submission" date="2018-05" db="EMBL/GenBank/DDBJ databases">
        <title>Spiribacter halobius sp. nov., a moderately halophilic bacterium isolated from marine solar saltern.</title>
        <authorList>
            <person name="Zheng W.-S."/>
            <person name="Lu D.-C."/>
            <person name="Du Z.-J."/>
        </authorList>
    </citation>
    <scope>NUCLEOTIDE SEQUENCE [LARGE SCALE GENOMIC DNA]</scope>
    <source>
        <strain evidence="1 2">E85</strain>
    </source>
</reference>
<keyword evidence="2" id="KW-1185">Reference proteome</keyword>
<name>A0A2U2N1C1_9GAMM</name>
<dbReference type="PIRSF" id="PIRSF007056">
    <property type="entry name" value="UCP007056"/>
    <property type="match status" value="1"/>
</dbReference>
<dbReference type="Gene3D" id="3.40.50.300">
    <property type="entry name" value="P-loop containing nucleotide triphosphate hydrolases"/>
    <property type="match status" value="1"/>
</dbReference>
<dbReference type="OrthoDB" id="5827905at2"/>
<sequence>MAAGDAAILLPYQSRWVEDRSAVKVIEKSRRIGLSYAEAADAVLHAAAAGGANVYYISYDKEMTAGFIQDCAQWARAFQAAAGEIQESVLEQGDRQILTFVIKFDSGHQIQTFSSNPRNLRSKGRPGERLVIDEAAFVDDLEELLKAALAMTMWGGAVHIISTHNGEENPFNQLVTDIRAGRQDYALHRVTLDDALADGLYQRICQVTGRPWSAEAERDWREALIRRYRPNEAEELFCVPAMGGGAYLPRSLVEPRMAEAPVIRFEGDRAFNTAPEPSRAVQMEDWIRDELLPLLAGLDRSRRHVLGMDFARSGHLSVLAPMEIGATLHRTVPLLVELRNVPHKQQEQVLFALGDRLPRLSGVKIDATGNGSYIAESAHDHWGSLVEQVMFSESWYRENMPPYKAAFEDGTITIPQHDDVLEDHRALRLVNGVPRLPRSNTGGGAGERHGDAAVACALAYAASRSESAPIDYRATGITRAGIDAEEAPDYRAHATGWGAVGGGVDTGGF</sequence>
<comment type="caution">
    <text evidence="1">The sequence shown here is derived from an EMBL/GenBank/DDBJ whole genome shotgun (WGS) entry which is preliminary data.</text>
</comment>
<dbReference type="EMBL" id="QFFI01000015">
    <property type="protein sequence ID" value="PWG62847.1"/>
    <property type="molecule type" value="Genomic_DNA"/>
</dbReference>
<dbReference type="Gene3D" id="3.30.420.240">
    <property type="match status" value="1"/>
</dbReference>
<dbReference type="RefSeq" id="WP_109678826.1">
    <property type="nucleotide sequence ID" value="NZ_CP086615.1"/>
</dbReference>
<gene>
    <name evidence="1" type="ORF">DEM34_10800</name>
</gene>
<protein>
    <recommendedName>
        <fullName evidence="3">Mu-like prophage FluMu protein gp28</fullName>
    </recommendedName>
</protein>
<proteinExistence type="predicted"/>
<evidence type="ECO:0000313" key="1">
    <source>
        <dbReference type="EMBL" id="PWG62847.1"/>
    </source>
</evidence>
<evidence type="ECO:0008006" key="3">
    <source>
        <dbReference type="Google" id="ProtNLM"/>
    </source>
</evidence>
<organism evidence="1 2">
    <name type="scientific">Sediminicurvatus halobius</name>
    <dbReference type="NCBI Taxonomy" id="2182432"/>
    <lineage>
        <taxon>Bacteria</taxon>
        <taxon>Pseudomonadati</taxon>
        <taxon>Pseudomonadota</taxon>
        <taxon>Gammaproteobacteria</taxon>
        <taxon>Chromatiales</taxon>
        <taxon>Ectothiorhodospiraceae</taxon>
        <taxon>Sediminicurvatus</taxon>
    </lineage>
</organism>
<evidence type="ECO:0000313" key="2">
    <source>
        <dbReference type="Proteomes" id="UP000245474"/>
    </source>
</evidence>
<dbReference type="Proteomes" id="UP000245474">
    <property type="component" value="Unassembled WGS sequence"/>
</dbReference>
<accession>A0A2U2N1C1</accession>
<dbReference type="InterPro" id="IPR027417">
    <property type="entry name" value="P-loop_NTPase"/>
</dbReference>